<dbReference type="Proteomes" id="UP000092967">
    <property type="component" value="Chromosome"/>
</dbReference>
<accession>A0A1B1Y7B7</accession>
<dbReference type="KEGG" id="wfu:AXE80_10540"/>
<evidence type="ECO:0000313" key="2">
    <source>
        <dbReference type="Proteomes" id="UP000092967"/>
    </source>
</evidence>
<dbReference type="STRING" id="1790137.AXE80_10540"/>
<dbReference type="AlphaFoldDB" id="A0A1B1Y7B7"/>
<sequence>MNEILEILKYTIPSIITAGVAAYFLKQYVHLENNKRKFEMLNDKKKQSLPIRLQAYERMTLFLERINLKSLPYRVEPDGINKIEYAKLLITQINAEFEHNLVQQIYISNDCWKLIVNTKTTVLNNITAYSMQDNLVSGKDLQQELIKIGSEGESPIQITQQYIQKEVQSIL</sequence>
<dbReference type="RefSeq" id="WP_068827067.1">
    <property type="nucleotide sequence ID" value="NZ_CP014224.1"/>
</dbReference>
<reference evidence="1 2" key="1">
    <citation type="submission" date="2016-02" db="EMBL/GenBank/DDBJ databases">
        <authorList>
            <person name="Wen L."/>
            <person name="He K."/>
            <person name="Yang H."/>
        </authorList>
    </citation>
    <scope>NUCLEOTIDE SEQUENCE [LARGE SCALE GENOMIC DNA]</scope>
    <source>
        <strain evidence="1 2">CZ1127</strain>
    </source>
</reference>
<dbReference type="EMBL" id="CP014224">
    <property type="protein sequence ID" value="ANW96681.1"/>
    <property type="molecule type" value="Genomic_DNA"/>
</dbReference>
<protein>
    <submittedName>
        <fullName evidence="1">Uncharacterized protein</fullName>
    </submittedName>
</protein>
<proteinExistence type="predicted"/>
<dbReference type="InterPro" id="IPR057695">
    <property type="entry name" value="DUF7935"/>
</dbReference>
<dbReference type="OrthoDB" id="1493032at2"/>
<name>A0A1B1Y7B7_9FLAO</name>
<gene>
    <name evidence="1" type="ORF">AXE80_10540</name>
</gene>
<keyword evidence="2" id="KW-1185">Reference proteome</keyword>
<evidence type="ECO:0000313" key="1">
    <source>
        <dbReference type="EMBL" id="ANW96681.1"/>
    </source>
</evidence>
<organism evidence="1 2">
    <name type="scientific">Wenyingzhuangia fucanilytica</name>
    <dbReference type="NCBI Taxonomy" id="1790137"/>
    <lineage>
        <taxon>Bacteria</taxon>
        <taxon>Pseudomonadati</taxon>
        <taxon>Bacteroidota</taxon>
        <taxon>Flavobacteriia</taxon>
        <taxon>Flavobacteriales</taxon>
        <taxon>Flavobacteriaceae</taxon>
        <taxon>Wenyingzhuangia</taxon>
    </lineage>
</organism>
<dbReference type="Pfam" id="PF25589">
    <property type="entry name" value="DUF7935"/>
    <property type="match status" value="1"/>
</dbReference>